<gene>
    <name evidence="1" type="ORF">MGN01_29640</name>
</gene>
<organism evidence="1 2">
    <name type="scientific">Methylobacterium gnaphalii</name>
    <dbReference type="NCBI Taxonomy" id="1010610"/>
    <lineage>
        <taxon>Bacteria</taxon>
        <taxon>Pseudomonadati</taxon>
        <taxon>Pseudomonadota</taxon>
        <taxon>Alphaproteobacteria</taxon>
        <taxon>Hyphomicrobiales</taxon>
        <taxon>Methylobacteriaceae</taxon>
        <taxon>Methylobacterium</taxon>
    </lineage>
</organism>
<name>A0A512JMC5_9HYPH</name>
<evidence type="ECO:0000313" key="1">
    <source>
        <dbReference type="EMBL" id="GEP11119.1"/>
    </source>
</evidence>
<reference evidence="1 2" key="1">
    <citation type="submission" date="2019-07" db="EMBL/GenBank/DDBJ databases">
        <title>Whole genome shotgun sequence of Methylobacterium gnaphalii NBRC 107716.</title>
        <authorList>
            <person name="Hosoyama A."/>
            <person name="Uohara A."/>
            <person name="Ohji S."/>
            <person name="Ichikawa N."/>
        </authorList>
    </citation>
    <scope>NUCLEOTIDE SEQUENCE [LARGE SCALE GENOMIC DNA]</scope>
    <source>
        <strain evidence="1 2">NBRC 107716</strain>
    </source>
</reference>
<protein>
    <submittedName>
        <fullName evidence="1">Uncharacterized protein</fullName>
    </submittedName>
</protein>
<dbReference type="OrthoDB" id="8001295at2"/>
<keyword evidence="2" id="KW-1185">Reference proteome</keyword>
<dbReference type="Proteomes" id="UP000321750">
    <property type="component" value="Unassembled WGS sequence"/>
</dbReference>
<evidence type="ECO:0000313" key="2">
    <source>
        <dbReference type="Proteomes" id="UP000321750"/>
    </source>
</evidence>
<proteinExistence type="predicted"/>
<dbReference type="RefSeq" id="WP_147047542.1">
    <property type="nucleotide sequence ID" value="NZ_BJZV01000015.1"/>
</dbReference>
<comment type="caution">
    <text evidence="1">The sequence shown here is derived from an EMBL/GenBank/DDBJ whole genome shotgun (WGS) entry which is preliminary data.</text>
</comment>
<dbReference type="EMBL" id="BJZV01000015">
    <property type="protein sequence ID" value="GEP11119.1"/>
    <property type="molecule type" value="Genomic_DNA"/>
</dbReference>
<sequence length="104" mass="10960">MSKPPIDRTAEDAETSAAAIAAAQDHPMPTVENDPGSVFRPGSGIGSADVHEIVLMYLLHLTNSPVQVAPGTLRGVPLPADRVAQLSESAQRFMQPLIPPQSSH</sequence>
<accession>A0A512JMC5</accession>
<dbReference type="AlphaFoldDB" id="A0A512JMC5"/>